<dbReference type="Proteomes" id="UP001163835">
    <property type="component" value="Unassembled WGS sequence"/>
</dbReference>
<reference evidence="1" key="1">
    <citation type="submission" date="2022-09" db="EMBL/GenBank/DDBJ databases">
        <title>A Global Phylogenomic Analysis of the Shiitake Genus Lentinula.</title>
        <authorList>
            <consortium name="DOE Joint Genome Institute"/>
            <person name="Sierra-Patev S."/>
            <person name="Min B."/>
            <person name="Naranjo-Ortiz M."/>
            <person name="Looney B."/>
            <person name="Konkel Z."/>
            <person name="Slot J.C."/>
            <person name="Sakamoto Y."/>
            <person name="Steenwyk J.L."/>
            <person name="Rokas A."/>
            <person name="Carro J."/>
            <person name="Camarero S."/>
            <person name="Ferreira P."/>
            <person name="Molpeceres G."/>
            <person name="Ruiz-Duenas F.J."/>
            <person name="Serrano A."/>
            <person name="Henrissat B."/>
            <person name="Drula E."/>
            <person name="Hughes K.W."/>
            <person name="Mata J.L."/>
            <person name="Ishikawa N.K."/>
            <person name="Vargas-Isla R."/>
            <person name="Ushijima S."/>
            <person name="Smith C.A."/>
            <person name="Ahrendt S."/>
            <person name="Andreopoulos W."/>
            <person name="He G."/>
            <person name="Labutti K."/>
            <person name="Lipzen A."/>
            <person name="Ng V."/>
            <person name="Riley R."/>
            <person name="Sandor L."/>
            <person name="Barry K."/>
            <person name="Martinez A.T."/>
            <person name="Xiao Y."/>
            <person name="Gibbons J.G."/>
            <person name="Terashima K."/>
            <person name="Grigoriev I.V."/>
            <person name="Hibbett D.S."/>
        </authorList>
    </citation>
    <scope>NUCLEOTIDE SEQUENCE</scope>
    <source>
        <strain evidence="1">TMI1499</strain>
    </source>
</reference>
<comment type="caution">
    <text evidence="1">The sequence shown here is derived from an EMBL/GenBank/DDBJ whole genome shotgun (WGS) entry which is preliminary data.</text>
</comment>
<dbReference type="EMBL" id="MU796279">
    <property type="protein sequence ID" value="KAJ3804128.1"/>
    <property type="molecule type" value="Genomic_DNA"/>
</dbReference>
<organism evidence="1 2">
    <name type="scientific">Lentinula aff. lateritia</name>
    <dbReference type="NCBI Taxonomy" id="2804960"/>
    <lineage>
        <taxon>Eukaryota</taxon>
        <taxon>Fungi</taxon>
        <taxon>Dikarya</taxon>
        <taxon>Basidiomycota</taxon>
        <taxon>Agaricomycotina</taxon>
        <taxon>Agaricomycetes</taxon>
        <taxon>Agaricomycetidae</taxon>
        <taxon>Agaricales</taxon>
        <taxon>Marasmiineae</taxon>
        <taxon>Omphalotaceae</taxon>
        <taxon>Lentinula</taxon>
    </lineage>
</organism>
<evidence type="ECO:0000313" key="2">
    <source>
        <dbReference type="Proteomes" id="UP001163835"/>
    </source>
</evidence>
<accession>A0ACC1THN1</accession>
<gene>
    <name evidence="1" type="ORF">F5876DRAFT_8228</name>
</gene>
<feature type="non-terminal residue" evidence="1">
    <location>
        <position position="1"/>
    </location>
</feature>
<evidence type="ECO:0000313" key="1">
    <source>
        <dbReference type="EMBL" id="KAJ3804128.1"/>
    </source>
</evidence>
<sequence>ANVSALMYTYNEVNGTSSCHNAALIGDEGHLRTEGFQGIVMSDWGATHDFAADNAHAGLDMVKQPGNWIFIG</sequence>
<protein>
    <submittedName>
        <fullName evidence="1">Uncharacterized protein</fullName>
    </submittedName>
</protein>
<feature type="non-terminal residue" evidence="1">
    <location>
        <position position="72"/>
    </location>
</feature>
<proteinExistence type="predicted"/>
<keyword evidence="2" id="KW-1185">Reference proteome</keyword>
<name>A0ACC1THN1_9AGAR</name>